<dbReference type="PRINTS" id="PR00834">
    <property type="entry name" value="PROTEASES2C"/>
</dbReference>
<sequence length="359" mass="36530">MRTVRPPAALAMLVVVGCQGGAPSDSAAQTLPAPSSSSSQRLPEPSASTTVPASRRTAIVTAVERVAPAVVTVQTETVERTPIDPFDYFFGRGGSGEQRRAGLGTGFIVRDDGVIVTNAHVITGATQVMVAMRDGKRLTARVVGSDETNDLAVLKVDAKGLPVAPLGTSDNLLIGEWAIAIGNPFGFVLGNSEPSVTAGVISATGRNLVGQVEGGGLYLDMIQTDAAINPGNSGGPLVNADGEVIGVNSSIYSPSGGSVGLGFAIPINRARRVAEDLLAHGVVRRPWVGVSLSAPRSATSALDVVAADAVVRAVTPGRPPRSPASRPATCSCASATASCATRSTGRPRCSICGSVRTCR</sequence>
<dbReference type="EMBL" id="CP007128">
    <property type="protein sequence ID" value="AHG90908.1"/>
    <property type="molecule type" value="Genomic_DNA"/>
</dbReference>
<keyword evidence="5" id="KW-1185">Reference proteome</keyword>
<accession>W0RN84</accession>
<proteinExistence type="predicted"/>
<keyword evidence="1" id="KW-0645">Protease</keyword>
<evidence type="ECO:0000256" key="1">
    <source>
        <dbReference type="ARBA" id="ARBA00022670"/>
    </source>
</evidence>
<dbReference type="GO" id="GO:0006508">
    <property type="term" value="P:proteolysis"/>
    <property type="evidence" value="ECO:0007669"/>
    <property type="project" value="UniProtKB-KW"/>
</dbReference>
<organism evidence="4 5">
    <name type="scientific">Gemmatirosa kalamazoonensis</name>
    <dbReference type="NCBI Taxonomy" id="861299"/>
    <lineage>
        <taxon>Bacteria</taxon>
        <taxon>Pseudomonadati</taxon>
        <taxon>Gemmatimonadota</taxon>
        <taxon>Gemmatimonadia</taxon>
        <taxon>Gemmatimonadales</taxon>
        <taxon>Gemmatimonadaceae</taxon>
        <taxon>Gemmatirosa</taxon>
    </lineage>
</organism>
<dbReference type="Pfam" id="PF13365">
    <property type="entry name" value="Trypsin_2"/>
    <property type="match status" value="1"/>
</dbReference>
<keyword evidence="2" id="KW-0378">Hydrolase</keyword>
<dbReference type="InParanoid" id="W0RN84"/>
<name>W0RN84_9BACT</name>
<dbReference type="InterPro" id="IPR001940">
    <property type="entry name" value="Peptidase_S1C"/>
</dbReference>
<protein>
    <submittedName>
        <fullName evidence="4">Putative S1B family peptidase</fullName>
    </submittedName>
</protein>
<dbReference type="KEGG" id="gba:J421_3371"/>
<dbReference type="Proteomes" id="UP000019151">
    <property type="component" value="Chromosome"/>
</dbReference>
<dbReference type="STRING" id="861299.J421_3371"/>
<dbReference type="SUPFAM" id="SSF50494">
    <property type="entry name" value="Trypsin-like serine proteases"/>
    <property type="match status" value="1"/>
</dbReference>
<gene>
    <name evidence="4" type="ORF">J421_3371</name>
</gene>
<dbReference type="eggNOG" id="COG0265">
    <property type="taxonomic scope" value="Bacteria"/>
</dbReference>
<dbReference type="InterPro" id="IPR009003">
    <property type="entry name" value="Peptidase_S1_PA"/>
</dbReference>
<feature type="region of interest" description="Disordered" evidence="3">
    <location>
        <begin position="25"/>
        <end position="53"/>
    </location>
</feature>
<evidence type="ECO:0000256" key="3">
    <source>
        <dbReference type="SAM" id="MobiDB-lite"/>
    </source>
</evidence>
<dbReference type="GO" id="GO:0004252">
    <property type="term" value="F:serine-type endopeptidase activity"/>
    <property type="evidence" value="ECO:0007669"/>
    <property type="project" value="InterPro"/>
</dbReference>
<dbReference type="AlphaFoldDB" id="W0RN84"/>
<reference evidence="4 5" key="1">
    <citation type="journal article" date="2014" name="Genome Announc.">
        <title>Genome Sequence and Methylome of Soil Bacterium Gemmatirosa kalamazoonensis KBS708T, a Member of the Rarely Cultivated Gemmatimonadetes Phylum.</title>
        <authorList>
            <person name="Debruyn J.M."/>
            <person name="Radosevich M."/>
            <person name="Wommack K.E."/>
            <person name="Polson S.W."/>
            <person name="Hauser L.J."/>
            <person name="Fawaz M.N."/>
            <person name="Korlach J."/>
            <person name="Tsai Y.C."/>
        </authorList>
    </citation>
    <scope>NUCLEOTIDE SEQUENCE [LARGE SCALE GENOMIC DNA]</scope>
    <source>
        <strain evidence="4 5">KBS708</strain>
    </source>
</reference>
<dbReference type="RefSeq" id="WP_148306366.1">
    <property type="nucleotide sequence ID" value="NZ_CP007128.1"/>
</dbReference>
<dbReference type="OrthoDB" id="9758917at2"/>
<dbReference type="PANTHER" id="PTHR43343">
    <property type="entry name" value="PEPTIDASE S12"/>
    <property type="match status" value="1"/>
</dbReference>
<dbReference type="PANTHER" id="PTHR43343:SF3">
    <property type="entry name" value="PROTEASE DO-LIKE 8, CHLOROPLASTIC"/>
    <property type="match status" value="1"/>
</dbReference>
<dbReference type="HOGENOM" id="CLU_020120_2_4_0"/>
<dbReference type="PROSITE" id="PS51257">
    <property type="entry name" value="PROKAR_LIPOPROTEIN"/>
    <property type="match status" value="1"/>
</dbReference>
<evidence type="ECO:0000313" key="5">
    <source>
        <dbReference type="Proteomes" id="UP000019151"/>
    </source>
</evidence>
<evidence type="ECO:0000313" key="4">
    <source>
        <dbReference type="EMBL" id="AHG90908.1"/>
    </source>
</evidence>
<dbReference type="InterPro" id="IPR051201">
    <property type="entry name" value="Chloro_Bact_Ser_Proteases"/>
</dbReference>
<dbReference type="Gene3D" id="2.40.10.120">
    <property type="match status" value="1"/>
</dbReference>
<evidence type="ECO:0000256" key="2">
    <source>
        <dbReference type="ARBA" id="ARBA00022801"/>
    </source>
</evidence>
<feature type="compositionally biased region" description="Low complexity" evidence="3">
    <location>
        <begin position="26"/>
        <end position="48"/>
    </location>
</feature>